<organism evidence="5 6">
    <name type="scientific">Ornatilinea apprima</name>
    <dbReference type="NCBI Taxonomy" id="1134406"/>
    <lineage>
        <taxon>Bacteria</taxon>
        <taxon>Bacillati</taxon>
        <taxon>Chloroflexota</taxon>
        <taxon>Anaerolineae</taxon>
        <taxon>Anaerolineales</taxon>
        <taxon>Anaerolineaceae</taxon>
        <taxon>Ornatilinea</taxon>
    </lineage>
</organism>
<dbReference type="InterPro" id="IPR000890">
    <property type="entry name" value="Aliphatic_acid_kin_short-chain"/>
</dbReference>
<evidence type="ECO:0000313" key="6">
    <source>
        <dbReference type="Proteomes" id="UP000050417"/>
    </source>
</evidence>
<name>A0A0P6XLG2_9CHLR</name>
<evidence type="ECO:0000313" key="5">
    <source>
        <dbReference type="EMBL" id="KPL81132.1"/>
    </source>
</evidence>
<evidence type="ECO:0000256" key="4">
    <source>
        <dbReference type="ARBA" id="ARBA00022840"/>
    </source>
</evidence>
<keyword evidence="4" id="KW-0067">ATP-binding</keyword>
<evidence type="ECO:0000256" key="3">
    <source>
        <dbReference type="ARBA" id="ARBA00022777"/>
    </source>
</evidence>
<dbReference type="Pfam" id="PF00871">
    <property type="entry name" value="Acetate_kinase"/>
    <property type="match status" value="1"/>
</dbReference>
<gene>
    <name evidence="5" type="ORF">ADN00_01010</name>
</gene>
<protein>
    <submittedName>
        <fullName evidence="5">Uncharacterized protein</fullName>
    </submittedName>
</protein>
<dbReference type="GO" id="GO:0008776">
    <property type="term" value="F:acetate kinase activity"/>
    <property type="evidence" value="ECO:0007669"/>
    <property type="project" value="TreeGrafter"/>
</dbReference>
<keyword evidence="1" id="KW-0808">Transferase</keyword>
<dbReference type="Proteomes" id="UP000050417">
    <property type="component" value="Unassembled WGS sequence"/>
</dbReference>
<sequence length="330" mass="36292">MLIINIHPTETAWSFVDDTASTCSIHHYSKPIPMETIRQESRILYLISPGQNDLQLAPEEQRTVSQQAPHIQTIFRDCLRANPRADHRLLSENRFYQNLPPLSTRYALPADLATRFQRAGRDALTHQWAWIKAKSILPEVKSLISIHLNSAPNAVAIKNGQPVDLSAGFSQMDGLPGFHSCGEIDPSLCLTLSEKGEPPAAIEHLLAAQSGLSSVSPELASFSQIFEQPESLASKVLSHQLKKTIGGMASALNALEAIVFSGEITPALTAWLVDLLEPLTAFGFIPTSTISCESITRLNSPASRIQVFLMEDTPWKIAYEMFSQAQPLQS</sequence>
<proteinExistence type="predicted"/>
<dbReference type="SUPFAM" id="SSF53067">
    <property type="entry name" value="Actin-like ATPase domain"/>
    <property type="match status" value="1"/>
</dbReference>
<reference evidence="5 6" key="1">
    <citation type="submission" date="2015-07" db="EMBL/GenBank/DDBJ databases">
        <title>Genome sequence of Ornatilinea apprima DSM 23815.</title>
        <authorList>
            <person name="Hemp J."/>
            <person name="Ward L.M."/>
            <person name="Pace L.A."/>
            <person name="Fischer W.W."/>
        </authorList>
    </citation>
    <scope>NUCLEOTIDE SEQUENCE [LARGE SCALE GENOMIC DNA]</scope>
    <source>
        <strain evidence="5 6">P3M-1</strain>
    </source>
</reference>
<keyword evidence="3" id="KW-0418">Kinase</keyword>
<dbReference type="GO" id="GO:0006083">
    <property type="term" value="P:acetate metabolic process"/>
    <property type="evidence" value="ECO:0007669"/>
    <property type="project" value="TreeGrafter"/>
</dbReference>
<dbReference type="OrthoDB" id="9802453at2"/>
<evidence type="ECO:0000256" key="1">
    <source>
        <dbReference type="ARBA" id="ARBA00022679"/>
    </source>
</evidence>
<comment type="caution">
    <text evidence="5">The sequence shown here is derived from an EMBL/GenBank/DDBJ whole genome shotgun (WGS) entry which is preliminary data.</text>
</comment>
<dbReference type="GO" id="GO:0005524">
    <property type="term" value="F:ATP binding"/>
    <property type="evidence" value="ECO:0007669"/>
    <property type="project" value="UniProtKB-KW"/>
</dbReference>
<accession>A0A0P6XLG2</accession>
<dbReference type="PANTHER" id="PTHR21060:SF15">
    <property type="entry name" value="ACETATE KINASE-RELATED"/>
    <property type="match status" value="1"/>
</dbReference>
<dbReference type="EMBL" id="LGCL01000002">
    <property type="protein sequence ID" value="KPL81132.1"/>
    <property type="molecule type" value="Genomic_DNA"/>
</dbReference>
<dbReference type="InterPro" id="IPR043129">
    <property type="entry name" value="ATPase_NBD"/>
</dbReference>
<keyword evidence="2" id="KW-0547">Nucleotide-binding</keyword>
<keyword evidence="6" id="KW-1185">Reference proteome</keyword>
<dbReference type="STRING" id="1134406.ADN00_01010"/>
<dbReference type="Gene3D" id="3.30.420.40">
    <property type="match status" value="1"/>
</dbReference>
<dbReference type="RefSeq" id="WP_075061088.1">
    <property type="nucleotide sequence ID" value="NZ_LGCL01000002.1"/>
</dbReference>
<dbReference type="AlphaFoldDB" id="A0A0P6XLG2"/>
<evidence type="ECO:0000256" key="2">
    <source>
        <dbReference type="ARBA" id="ARBA00022741"/>
    </source>
</evidence>
<dbReference type="PANTHER" id="PTHR21060">
    <property type="entry name" value="ACETATE KINASE"/>
    <property type="match status" value="1"/>
</dbReference>